<dbReference type="EMBL" id="CAJVPT010024834">
    <property type="protein sequence ID" value="CAG8672255.1"/>
    <property type="molecule type" value="Genomic_DNA"/>
</dbReference>
<organism evidence="1 2">
    <name type="scientific">Acaulospora colombiana</name>
    <dbReference type="NCBI Taxonomy" id="27376"/>
    <lineage>
        <taxon>Eukaryota</taxon>
        <taxon>Fungi</taxon>
        <taxon>Fungi incertae sedis</taxon>
        <taxon>Mucoromycota</taxon>
        <taxon>Glomeromycotina</taxon>
        <taxon>Glomeromycetes</taxon>
        <taxon>Diversisporales</taxon>
        <taxon>Acaulosporaceae</taxon>
        <taxon>Acaulospora</taxon>
    </lineage>
</organism>
<evidence type="ECO:0000313" key="2">
    <source>
        <dbReference type="Proteomes" id="UP000789525"/>
    </source>
</evidence>
<sequence length="478" mass="55448">MANLLDKLFKDFNTLLESDSDQDVILKIGKYPDQKNFKAHSLILNIRSSHFRLEISKSLLDNKPITIEEQNISPNVFEIILRYLYTGIINLDELLLMDTIDLLSAAHDLSLNELSTYIQEFLIEKKTRWLRESFVVILNTYFQQESYPKLARFCEKHIISNALEILTSEDLNFLNREVLKLVLKADFLAGEISEVEIWMKLVKWGISNALPTDISCDILNMNSSQIESLKEALNELIPLVRLFHITPEEYYQFIHPHKKILPKELKKDLIGYYISNQRTRSPIIPPRVCSVTLTFEAALIIKNWIKSNADQLSSPDIDILDEHNGRMGWKLIHRASRDGHLLSDSLSKYNNSSFVIAIKIKDQQVIVGGYNPLMWYENNNLFVENVRTKESFIFQLDTLELKKSKICRVRKDKYSSITKTLSSFATEVLSRHLPVQDLIIRRNPEFKYYCKTGGTYEDGINVGNFYAEDYEVFQVCAN</sequence>
<proteinExistence type="predicted"/>
<reference evidence="1" key="1">
    <citation type="submission" date="2021-06" db="EMBL/GenBank/DDBJ databases">
        <authorList>
            <person name="Kallberg Y."/>
            <person name="Tangrot J."/>
            <person name="Rosling A."/>
        </authorList>
    </citation>
    <scope>NUCLEOTIDE SEQUENCE</scope>
    <source>
        <strain evidence="1">CL356</strain>
    </source>
</reference>
<protein>
    <submittedName>
        <fullName evidence="1">5304_t:CDS:1</fullName>
    </submittedName>
</protein>
<comment type="caution">
    <text evidence="1">The sequence shown here is derived from an EMBL/GenBank/DDBJ whole genome shotgun (WGS) entry which is preliminary data.</text>
</comment>
<dbReference type="Proteomes" id="UP000789525">
    <property type="component" value="Unassembled WGS sequence"/>
</dbReference>
<accession>A0ACA9NQV6</accession>
<gene>
    <name evidence="1" type="ORF">ACOLOM_LOCUS9000</name>
</gene>
<keyword evidence="2" id="KW-1185">Reference proteome</keyword>
<evidence type="ECO:0000313" key="1">
    <source>
        <dbReference type="EMBL" id="CAG8672255.1"/>
    </source>
</evidence>
<name>A0ACA9NQV6_9GLOM</name>